<proteinExistence type="predicted"/>
<dbReference type="PANTHER" id="PTHR47723">
    <property type="entry name" value="OS05G0353850 PROTEIN"/>
    <property type="match status" value="1"/>
</dbReference>
<evidence type="ECO:0000313" key="3">
    <source>
        <dbReference type="Proteomes" id="UP000823775"/>
    </source>
</evidence>
<dbReference type="InterPro" id="IPR044730">
    <property type="entry name" value="RNase_H-like_dom_plant"/>
</dbReference>
<dbReference type="PANTHER" id="PTHR47723:SF19">
    <property type="entry name" value="POLYNUCLEOTIDYL TRANSFERASE, RIBONUCLEASE H-LIKE SUPERFAMILY PROTEIN"/>
    <property type="match status" value="1"/>
</dbReference>
<sequence>MEYQWNQLCEVVEKLRPKIISRLVTWNMPVEGMIKINTDGSFMEQNGKAGIGGIARDGTVHYGLDSKVVTDLLRNITSKNLTLRPIIEDIIALTEGMDVSFTHCYREANMVADYLAKLATTLHTPLLAQNLNQLPNKAFGLYFLDKRQFPSVRLRYDKANFFVS</sequence>
<feature type="domain" description="RNase H type-1" evidence="1">
    <location>
        <begin position="63"/>
        <end position="119"/>
    </location>
</feature>
<dbReference type="SUPFAM" id="SSF53098">
    <property type="entry name" value="Ribonuclease H-like"/>
    <property type="match status" value="1"/>
</dbReference>
<dbReference type="Pfam" id="PF13456">
    <property type="entry name" value="RVT_3"/>
    <property type="match status" value="1"/>
</dbReference>
<name>A0ABS8UKL8_DATST</name>
<dbReference type="Proteomes" id="UP000823775">
    <property type="component" value="Unassembled WGS sequence"/>
</dbReference>
<dbReference type="InterPro" id="IPR036397">
    <property type="entry name" value="RNaseH_sf"/>
</dbReference>
<dbReference type="InterPro" id="IPR002156">
    <property type="entry name" value="RNaseH_domain"/>
</dbReference>
<dbReference type="InterPro" id="IPR053151">
    <property type="entry name" value="RNase_H-like"/>
</dbReference>
<gene>
    <name evidence="2" type="ORF">HAX54_016083</name>
</gene>
<keyword evidence="3" id="KW-1185">Reference proteome</keyword>
<dbReference type="EMBL" id="JACEIK010002038">
    <property type="protein sequence ID" value="MCD9558632.1"/>
    <property type="molecule type" value="Genomic_DNA"/>
</dbReference>
<evidence type="ECO:0000259" key="1">
    <source>
        <dbReference type="Pfam" id="PF13456"/>
    </source>
</evidence>
<accession>A0ABS8UKL8</accession>
<evidence type="ECO:0000313" key="2">
    <source>
        <dbReference type="EMBL" id="MCD9558632.1"/>
    </source>
</evidence>
<dbReference type="InterPro" id="IPR012337">
    <property type="entry name" value="RNaseH-like_sf"/>
</dbReference>
<reference evidence="2 3" key="1">
    <citation type="journal article" date="2021" name="BMC Genomics">
        <title>Datura genome reveals duplications of psychoactive alkaloid biosynthetic genes and high mutation rate following tissue culture.</title>
        <authorList>
            <person name="Rajewski A."/>
            <person name="Carter-House D."/>
            <person name="Stajich J."/>
            <person name="Litt A."/>
        </authorList>
    </citation>
    <scope>NUCLEOTIDE SEQUENCE [LARGE SCALE GENOMIC DNA]</scope>
    <source>
        <strain evidence="2">AR-01</strain>
    </source>
</reference>
<organism evidence="2 3">
    <name type="scientific">Datura stramonium</name>
    <name type="common">Jimsonweed</name>
    <name type="synonym">Common thornapple</name>
    <dbReference type="NCBI Taxonomy" id="4076"/>
    <lineage>
        <taxon>Eukaryota</taxon>
        <taxon>Viridiplantae</taxon>
        <taxon>Streptophyta</taxon>
        <taxon>Embryophyta</taxon>
        <taxon>Tracheophyta</taxon>
        <taxon>Spermatophyta</taxon>
        <taxon>Magnoliopsida</taxon>
        <taxon>eudicotyledons</taxon>
        <taxon>Gunneridae</taxon>
        <taxon>Pentapetalae</taxon>
        <taxon>asterids</taxon>
        <taxon>lamiids</taxon>
        <taxon>Solanales</taxon>
        <taxon>Solanaceae</taxon>
        <taxon>Solanoideae</taxon>
        <taxon>Datureae</taxon>
        <taxon>Datura</taxon>
    </lineage>
</organism>
<dbReference type="Gene3D" id="3.30.420.10">
    <property type="entry name" value="Ribonuclease H-like superfamily/Ribonuclease H"/>
    <property type="match status" value="1"/>
</dbReference>
<protein>
    <recommendedName>
        <fullName evidence="1">RNase H type-1 domain-containing protein</fullName>
    </recommendedName>
</protein>
<comment type="caution">
    <text evidence="2">The sequence shown here is derived from an EMBL/GenBank/DDBJ whole genome shotgun (WGS) entry which is preliminary data.</text>
</comment>
<dbReference type="CDD" id="cd06222">
    <property type="entry name" value="RNase_H_like"/>
    <property type="match status" value="1"/>
</dbReference>